<dbReference type="InterPro" id="IPR004474">
    <property type="entry name" value="LytR_CpsA_psr"/>
</dbReference>
<feature type="transmembrane region" description="Helical" evidence="2">
    <location>
        <begin position="49"/>
        <end position="70"/>
    </location>
</feature>
<dbReference type="InterPro" id="IPR004190">
    <property type="entry name" value="DNA_pol_proc_fac"/>
</dbReference>
<dbReference type="Pfam" id="PF02916">
    <property type="entry name" value="DNA_PPF"/>
    <property type="match status" value="1"/>
</dbReference>
<keyword evidence="2" id="KW-0812">Transmembrane</keyword>
<name>A0A380KDZ9_9STRE</name>
<dbReference type="NCBIfam" id="TIGR00350">
    <property type="entry name" value="lytR_cpsA_psr"/>
    <property type="match status" value="1"/>
</dbReference>
<keyword evidence="2" id="KW-1133">Transmembrane helix</keyword>
<accession>A0A380KDZ9</accession>
<dbReference type="Proteomes" id="UP000254924">
    <property type="component" value="Unassembled WGS sequence"/>
</dbReference>
<organism evidence="5 6">
    <name type="scientific">Streptococcus hyointestinalis</name>
    <dbReference type="NCBI Taxonomy" id="1337"/>
    <lineage>
        <taxon>Bacteria</taxon>
        <taxon>Bacillati</taxon>
        <taxon>Bacillota</taxon>
        <taxon>Bacilli</taxon>
        <taxon>Lactobacillales</taxon>
        <taxon>Streptococcaceae</taxon>
        <taxon>Streptococcus</taxon>
    </lineage>
</organism>
<dbReference type="Gene3D" id="3.40.630.190">
    <property type="entry name" value="LCP protein"/>
    <property type="match status" value="1"/>
</dbReference>
<keyword evidence="6" id="KW-1185">Reference proteome</keyword>
<feature type="transmembrane region" description="Helical" evidence="2">
    <location>
        <begin position="77"/>
        <end position="96"/>
    </location>
</feature>
<dbReference type="AlphaFoldDB" id="A0A380KDZ9"/>
<evidence type="ECO:0000259" key="3">
    <source>
        <dbReference type="Pfam" id="PF02916"/>
    </source>
</evidence>
<proteinExistence type="inferred from homology"/>
<evidence type="ECO:0000313" key="5">
    <source>
        <dbReference type="EMBL" id="SUN63325.1"/>
    </source>
</evidence>
<evidence type="ECO:0000256" key="2">
    <source>
        <dbReference type="SAM" id="Phobius"/>
    </source>
</evidence>
<evidence type="ECO:0000256" key="1">
    <source>
        <dbReference type="ARBA" id="ARBA00006068"/>
    </source>
</evidence>
<feature type="transmembrane region" description="Helical" evidence="2">
    <location>
        <begin position="20"/>
        <end position="43"/>
    </location>
</feature>
<feature type="domain" description="DNA polymerase processivity factor" evidence="3">
    <location>
        <begin position="73"/>
        <end position="188"/>
    </location>
</feature>
<dbReference type="Pfam" id="PF03816">
    <property type="entry name" value="LytR_cpsA_psr"/>
    <property type="match status" value="1"/>
</dbReference>
<gene>
    <name evidence="5" type="primary">cpsA_2</name>
    <name evidence="5" type="ORF">NCTC12224_02385</name>
</gene>
<dbReference type="PANTHER" id="PTHR33392">
    <property type="entry name" value="POLYISOPRENYL-TEICHOIC ACID--PEPTIDOGLYCAN TEICHOIC ACID TRANSFERASE TAGU"/>
    <property type="match status" value="1"/>
</dbReference>
<evidence type="ECO:0000259" key="4">
    <source>
        <dbReference type="Pfam" id="PF03816"/>
    </source>
</evidence>
<dbReference type="EMBL" id="UHFN01000007">
    <property type="protein sequence ID" value="SUN63325.1"/>
    <property type="molecule type" value="Genomic_DNA"/>
</dbReference>
<feature type="domain" description="Cell envelope-related transcriptional attenuator" evidence="4">
    <location>
        <begin position="250"/>
        <end position="396"/>
    </location>
</feature>
<dbReference type="GO" id="GO:0006260">
    <property type="term" value="P:DNA replication"/>
    <property type="evidence" value="ECO:0007669"/>
    <property type="project" value="InterPro"/>
</dbReference>
<sequence length="488" mass="53267">MSNQSRRSRKKKSNSNNLGILNLGLLLLYAIVATITVVMMFTYNILNVSSLNIIIASVLAGIFILALVLVVTKKAKVFTLLLLVISLLSSSAALYISKSTVDVLDKMNQTASVSEYEMTIVVPKDSTINSVADITSVLAPTDNDQANIDALVQDVETNKGKTLSLDKVESYQKAYENLLTDSSKAMVLNSAYANLLELTYPDYADKLRTIYTYKVEKEVSAAKETTSSTDVFNVYISGIDTFGSISSVSRSDVNIIMTVNRKTKKVLLTTTPRDSYVKIADGGNDQYDKLTHAGIYGVDASIHTLENLYGIDINYYARLNFTSFLKLIDLVGGVEVTNNQEFTSLHGNYHFPVGQVYLDSDKALGFVRERYSLTNGDHDRGKNQEKVIAALINKLASVNSLSNYNAIIEGLSDSIQTNMPVDTMMTLANAQLDSGGSYTVKSQALEGTGSTGELTSYAMPGASLYMMKVDDASLEQMKAKIQSTMEGN</sequence>
<keyword evidence="2" id="KW-0472">Membrane</keyword>
<comment type="similarity">
    <text evidence="1">Belongs to the LytR/CpsA/Psr (LCP) family.</text>
</comment>
<dbReference type="Gene3D" id="3.40.190.10">
    <property type="entry name" value="Periplasmic binding protein-like II"/>
    <property type="match status" value="1"/>
</dbReference>
<dbReference type="PANTHER" id="PTHR33392:SF6">
    <property type="entry name" value="POLYISOPRENYL-TEICHOIC ACID--PEPTIDOGLYCAN TEICHOIC ACID TRANSFERASE TAGU"/>
    <property type="match status" value="1"/>
</dbReference>
<protein>
    <submittedName>
        <fullName evidence="5">Transcriptional regulator</fullName>
    </submittedName>
</protein>
<evidence type="ECO:0000313" key="6">
    <source>
        <dbReference type="Proteomes" id="UP000254924"/>
    </source>
</evidence>
<reference evidence="5 6" key="1">
    <citation type="submission" date="2018-06" db="EMBL/GenBank/DDBJ databases">
        <authorList>
            <consortium name="Pathogen Informatics"/>
            <person name="Doyle S."/>
        </authorList>
    </citation>
    <scope>NUCLEOTIDE SEQUENCE [LARGE SCALE GENOMIC DNA]</scope>
    <source>
        <strain evidence="5 6">NCTC12224</strain>
    </source>
</reference>
<dbReference type="InterPro" id="IPR050922">
    <property type="entry name" value="LytR/CpsA/Psr_CW_biosynth"/>
</dbReference>